<dbReference type="GeneID" id="112906024"/>
<evidence type="ECO:0000259" key="2">
    <source>
        <dbReference type="PROSITE" id="PS01186"/>
    </source>
</evidence>
<dbReference type="OrthoDB" id="8193455at2759"/>
<dbReference type="Proteomes" id="UP000192223">
    <property type="component" value="Unplaced"/>
</dbReference>
<dbReference type="CTD" id="42961"/>
<feature type="signal peptide" evidence="1">
    <location>
        <begin position="1"/>
        <end position="24"/>
    </location>
</feature>
<dbReference type="AlphaFoldDB" id="A0A7F5RH83"/>
<dbReference type="FunCoup" id="A0A7F5RH83">
    <property type="interactions" value="5"/>
</dbReference>
<gene>
    <name evidence="4" type="primary">LOC112906024</name>
</gene>
<keyword evidence="1" id="KW-0732">Signal</keyword>
<protein>
    <submittedName>
        <fullName evidence="4">Uncharacterized protein LOC112906024 isoform X1</fullName>
    </submittedName>
</protein>
<accession>A0A7F5RH83</accession>
<evidence type="ECO:0000256" key="1">
    <source>
        <dbReference type="SAM" id="SignalP"/>
    </source>
</evidence>
<proteinExistence type="predicted"/>
<sequence>MNCLYITLCFSIVSVLIKLNDAHGLTTFGKSQSIHPQTPPPFHPVSAKSCINHTQCKPIPQTSCIADIRDPSKKYCLCGDNTAPTNGLCQTTRKGAGHLCSDDCVEDATCLEEEGNSNIKVCKCNEGFIVTPHGYCSGAVSAQIATVGLLLMVMLHFPILTTIA</sequence>
<reference evidence="4" key="1">
    <citation type="submission" date="2025-08" db="UniProtKB">
        <authorList>
            <consortium name="RefSeq"/>
        </authorList>
    </citation>
    <scope>IDENTIFICATION</scope>
    <source>
        <tissue evidence="4">Entire body</tissue>
    </source>
</reference>
<keyword evidence="3" id="KW-1185">Reference proteome</keyword>
<dbReference type="InterPro" id="IPR000742">
    <property type="entry name" value="EGF"/>
</dbReference>
<dbReference type="PROSITE" id="PS01186">
    <property type="entry name" value="EGF_2"/>
    <property type="match status" value="1"/>
</dbReference>
<evidence type="ECO:0000313" key="3">
    <source>
        <dbReference type="Proteomes" id="UP000192223"/>
    </source>
</evidence>
<evidence type="ECO:0000313" key="4">
    <source>
        <dbReference type="RefSeq" id="XP_025835357.1"/>
    </source>
</evidence>
<dbReference type="InParanoid" id="A0A7F5RH83"/>
<name>A0A7F5RH83_AGRPL</name>
<feature type="chain" id="PRO_5029012621" evidence="1">
    <location>
        <begin position="25"/>
        <end position="164"/>
    </location>
</feature>
<feature type="domain" description="EGF-like" evidence="2">
    <location>
        <begin position="122"/>
        <end position="136"/>
    </location>
</feature>
<organism evidence="3 4">
    <name type="scientific">Agrilus planipennis</name>
    <name type="common">Emerald ash borer</name>
    <name type="synonym">Agrilus marcopoli</name>
    <dbReference type="NCBI Taxonomy" id="224129"/>
    <lineage>
        <taxon>Eukaryota</taxon>
        <taxon>Metazoa</taxon>
        <taxon>Ecdysozoa</taxon>
        <taxon>Arthropoda</taxon>
        <taxon>Hexapoda</taxon>
        <taxon>Insecta</taxon>
        <taxon>Pterygota</taxon>
        <taxon>Neoptera</taxon>
        <taxon>Endopterygota</taxon>
        <taxon>Coleoptera</taxon>
        <taxon>Polyphaga</taxon>
        <taxon>Elateriformia</taxon>
        <taxon>Buprestoidea</taxon>
        <taxon>Buprestidae</taxon>
        <taxon>Agrilinae</taxon>
        <taxon>Agrilus</taxon>
    </lineage>
</organism>
<dbReference type="KEGG" id="apln:112906024"/>
<dbReference type="RefSeq" id="XP_025835357.1">
    <property type="nucleotide sequence ID" value="XM_025979572.1"/>
</dbReference>